<evidence type="ECO:0000259" key="8">
    <source>
        <dbReference type="Pfam" id="PF00924"/>
    </source>
</evidence>
<evidence type="ECO:0000256" key="2">
    <source>
        <dbReference type="ARBA" id="ARBA00008017"/>
    </source>
</evidence>
<dbReference type="Pfam" id="PF00924">
    <property type="entry name" value="MS_channel_2nd"/>
    <property type="match status" value="1"/>
</dbReference>
<comment type="similarity">
    <text evidence="2 7">Belongs to the MscS (TC 1.A.23) family.</text>
</comment>
<comment type="function">
    <text evidence="7">Mechanosensitive channel that participates in the regulation of osmotic pressure changes within the cell, opening in response to stretch forces in the membrane lipid bilayer, without the need for other proteins. Contributes to normal resistance to hypoosmotic shock. Forms an ion channel of 1.0 nanosiemens conductance with a slight preference for anions.</text>
</comment>
<evidence type="ECO:0000256" key="4">
    <source>
        <dbReference type="ARBA" id="ARBA00022692"/>
    </source>
</evidence>
<reference evidence="10 11" key="1">
    <citation type="submission" date="2016-03" db="EMBL/GenBank/DDBJ databases">
        <authorList>
            <person name="Ploux O."/>
        </authorList>
    </citation>
    <scope>NUCLEOTIDE SEQUENCE [LARGE SCALE GENOMIC DNA]</scope>
    <source>
        <strain evidence="10 11">R-45370</strain>
    </source>
</reference>
<comment type="subunit">
    <text evidence="7">Homoheptamer.</text>
</comment>
<keyword evidence="3" id="KW-1003">Cell membrane</keyword>
<dbReference type="PANTHER" id="PTHR30221:SF18">
    <property type="entry name" value="SLL0590 PROTEIN"/>
    <property type="match status" value="1"/>
</dbReference>
<dbReference type="InterPro" id="IPR045275">
    <property type="entry name" value="MscS_archaea/bacteria_type"/>
</dbReference>
<organism evidence="10 11">
    <name type="scientific">Methylomonas lenta</name>
    <dbReference type="NCBI Taxonomy" id="980561"/>
    <lineage>
        <taxon>Bacteria</taxon>
        <taxon>Pseudomonadati</taxon>
        <taxon>Pseudomonadota</taxon>
        <taxon>Gammaproteobacteria</taxon>
        <taxon>Methylococcales</taxon>
        <taxon>Methylococcaceae</taxon>
        <taxon>Methylomonas</taxon>
    </lineage>
</organism>
<dbReference type="EMBL" id="LUUI01000113">
    <property type="protein sequence ID" value="OAI14192.1"/>
    <property type="molecule type" value="Genomic_DNA"/>
</dbReference>
<evidence type="ECO:0000256" key="7">
    <source>
        <dbReference type="RuleBase" id="RU369025"/>
    </source>
</evidence>
<comment type="caution">
    <text evidence="10">The sequence shown here is derived from an EMBL/GenBank/DDBJ whole genome shotgun (WGS) entry which is preliminary data.</text>
</comment>
<dbReference type="GO" id="GO:0008381">
    <property type="term" value="F:mechanosensitive monoatomic ion channel activity"/>
    <property type="evidence" value="ECO:0007669"/>
    <property type="project" value="InterPro"/>
</dbReference>
<sequence>MSFAVSEALAIEPVESSPVIVWNREITRFRADYEDFTVAQRAKGAIERILEIPSGKAEYKIEAIDGSLGQYSGAWIRVNDKNIFGILKQDIDSESGETFEQLKQTTVDNLKAWLDIRSEQEKWPLILKGIGVSLIAFLAYGLILITSIRYGGSWLNKHAYQISNDTSKPIIIGDVNVKPYLISLEIGLFKILIWGLGLVLAYILATFVLSQFPYSEPWGTQLSTFLFELFQEFGLAIIAATPNLFTVLVIYLLTSLFVRVVTAFFRSAESGIFQSVWLQPETARATRRMVVVLVWIFALVVSYPYIPGSSSEAFKGISVFLGLMLSLGSAGMVGQVVGGLVVVYSRAFRTGEYVKIGEYEGFIREIGVLSTKMSTLKHEEITIPNAVLVGTTTVNYSRHTEGGSAVMSTTITIGYDTPWRQVHSLLLLAAERTAHIIQDPAPRVMQRALSDFYVEYQLLFRMPNPEQRYLILSELHAQIQDAFNEYGVQIMSPHFETQPDEAVVVPKSDWRKPPSRL</sequence>
<dbReference type="Pfam" id="PF21082">
    <property type="entry name" value="MS_channel_3rd"/>
    <property type="match status" value="1"/>
</dbReference>
<dbReference type="SUPFAM" id="SSF82689">
    <property type="entry name" value="Mechanosensitive channel protein MscS (YggB), C-terminal domain"/>
    <property type="match status" value="1"/>
</dbReference>
<keyword evidence="7" id="KW-0813">Transport</keyword>
<feature type="transmembrane region" description="Helical" evidence="7">
    <location>
        <begin position="125"/>
        <end position="148"/>
    </location>
</feature>
<evidence type="ECO:0000256" key="5">
    <source>
        <dbReference type="ARBA" id="ARBA00022989"/>
    </source>
</evidence>
<dbReference type="InterPro" id="IPR049278">
    <property type="entry name" value="MS_channel_C"/>
</dbReference>
<proteinExistence type="inferred from homology"/>
<keyword evidence="5 7" id="KW-1133">Transmembrane helix</keyword>
<evidence type="ECO:0000313" key="11">
    <source>
        <dbReference type="Proteomes" id="UP000078476"/>
    </source>
</evidence>
<dbReference type="InterPro" id="IPR010920">
    <property type="entry name" value="LSM_dom_sf"/>
</dbReference>
<keyword evidence="7" id="KW-0997">Cell inner membrane</keyword>
<dbReference type="InterPro" id="IPR023408">
    <property type="entry name" value="MscS_beta-dom_sf"/>
</dbReference>
<gene>
    <name evidence="10" type="ORF">A1359_11550</name>
</gene>
<evidence type="ECO:0000313" key="10">
    <source>
        <dbReference type="EMBL" id="OAI14192.1"/>
    </source>
</evidence>
<comment type="subcellular location">
    <subcellularLocation>
        <location evidence="7">Cell inner membrane</location>
        <topology evidence="7">Multi-pass membrane protein</topology>
    </subcellularLocation>
    <subcellularLocation>
        <location evidence="1">Cell membrane</location>
        <topology evidence="1">Multi-pass membrane protein</topology>
    </subcellularLocation>
</comment>
<evidence type="ECO:0000256" key="3">
    <source>
        <dbReference type="ARBA" id="ARBA00022475"/>
    </source>
</evidence>
<keyword evidence="4 7" id="KW-0812">Transmembrane</keyword>
<dbReference type="Proteomes" id="UP000078476">
    <property type="component" value="Unassembled WGS sequence"/>
</dbReference>
<feature type="transmembrane region" description="Helical" evidence="7">
    <location>
        <begin position="289"/>
        <end position="306"/>
    </location>
</feature>
<dbReference type="InterPro" id="IPR011066">
    <property type="entry name" value="MscS_channel_C_sf"/>
</dbReference>
<dbReference type="SUPFAM" id="SSF50182">
    <property type="entry name" value="Sm-like ribonucleoproteins"/>
    <property type="match status" value="1"/>
</dbReference>
<feature type="domain" description="Mechanosensitive ion channel MscS C-terminal" evidence="9">
    <location>
        <begin position="409"/>
        <end position="490"/>
    </location>
</feature>
<keyword evidence="7" id="KW-0407">Ion channel</keyword>
<evidence type="ECO:0000256" key="6">
    <source>
        <dbReference type="ARBA" id="ARBA00023136"/>
    </source>
</evidence>
<dbReference type="STRING" id="980561.A1359_11550"/>
<evidence type="ECO:0000259" key="9">
    <source>
        <dbReference type="Pfam" id="PF21082"/>
    </source>
</evidence>
<keyword evidence="11" id="KW-1185">Reference proteome</keyword>
<dbReference type="PANTHER" id="PTHR30221">
    <property type="entry name" value="SMALL-CONDUCTANCE MECHANOSENSITIVE CHANNEL"/>
    <property type="match status" value="1"/>
</dbReference>
<dbReference type="GO" id="GO:0005886">
    <property type="term" value="C:plasma membrane"/>
    <property type="evidence" value="ECO:0007669"/>
    <property type="project" value="UniProtKB-SubCell"/>
</dbReference>
<feature type="transmembrane region" description="Helical" evidence="7">
    <location>
        <begin position="318"/>
        <end position="344"/>
    </location>
</feature>
<dbReference type="InterPro" id="IPR006685">
    <property type="entry name" value="MscS_channel_2nd"/>
</dbReference>
<protein>
    <recommendedName>
        <fullName evidence="7">Small-conductance mechanosensitive channel</fullName>
    </recommendedName>
</protein>
<accession>A0A177N8I5</accession>
<feature type="transmembrane region" description="Helical" evidence="7">
    <location>
        <begin position="191"/>
        <end position="210"/>
    </location>
</feature>
<keyword evidence="6 7" id="KW-0472">Membrane</keyword>
<dbReference type="Gene3D" id="2.30.30.60">
    <property type="match status" value="1"/>
</dbReference>
<dbReference type="AlphaFoldDB" id="A0A177N8I5"/>
<keyword evidence="7" id="KW-0406">Ion transport</keyword>
<name>A0A177N8I5_9GAMM</name>
<feature type="domain" description="Mechanosensitive ion channel MscS" evidence="8">
    <location>
        <begin position="333"/>
        <end position="398"/>
    </location>
</feature>
<dbReference type="Gene3D" id="3.30.70.100">
    <property type="match status" value="1"/>
</dbReference>
<evidence type="ECO:0000256" key="1">
    <source>
        <dbReference type="ARBA" id="ARBA00004651"/>
    </source>
</evidence>